<dbReference type="SUPFAM" id="SSF160527">
    <property type="entry name" value="V-type ATPase subunit E-like"/>
    <property type="match status" value="1"/>
</dbReference>
<evidence type="ECO:0000256" key="1">
    <source>
        <dbReference type="ARBA" id="ARBA00005901"/>
    </source>
</evidence>
<keyword evidence="6" id="KW-1185">Reference proteome</keyword>
<reference evidence="5 6" key="1">
    <citation type="submission" date="2020-08" db="EMBL/GenBank/DDBJ databases">
        <authorList>
            <person name="Liu C."/>
            <person name="Sun Q."/>
        </authorList>
    </citation>
    <scope>NUCLEOTIDE SEQUENCE [LARGE SCALE GENOMIC DNA]</scope>
    <source>
        <strain evidence="5 6">NSJ-29</strain>
    </source>
</reference>
<dbReference type="Proteomes" id="UP000515860">
    <property type="component" value="Chromosome"/>
</dbReference>
<sequence length="200" mass="21778">MTGLDKILNHIEEDAKSSADKLIEDARHLAEAILAEAEKTSAEQAEASKAAASAAARDIEAKGRSAAQMQKKRRLLAVRQELIGSIIEKAHQSLHTLDDGPYFELLARMLDQFVLEGTGEIRLSARDLDRLPRDFQRTISAAAGKKGGTLTLSHTPCDIDGGFLLVYGGVEENCSFDAIFSAAQERLQDLLHTFLFSDPA</sequence>
<dbReference type="GO" id="GO:0033178">
    <property type="term" value="C:proton-transporting two-sector ATPase complex, catalytic domain"/>
    <property type="evidence" value="ECO:0007669"/>
    <property type="project" value="InterPro"/>
</dbReference>
<proteinExistence type="inferred from homology"/>
<gene>
    <name evidence="5" type="ORF">H9Q79_03800</name>
</gene>
<evidence type="ECO:0008006" key="7">
    <source>
        <dbReference type="Google" id="ProtNLM"/>
    </source>
</evidence>
<keyword evidence="2" id="KW-0813">Transport</keyword>
<dbReference type="KEGG" id="whj:H9Q79_03800"/>
<evidence type="ECO:0000313" key="5">
    <source>
        <dbReference type="EMBL" id="QNM09420.1"/>
    </source>
</evidence>
<name>A0A7G9GF38_9FIRM</name>
<keyword evidence="3" id="KW-0406">Ion transport</keyword>
<dbReference type="InterPro" id="IPR002842">
    <property type="entry name" value="ATPase_V1_Esu"/>
</dbReference>
<protein>
    <recommendedName>
        <fullName evidence="7">V-type proton ATPase subunit E</fullName>
    </recommendedName>
</protein>
<dbReference type="EMBL" id="CP060635">
    <property type="protein sequence ID" value="QNM09420.1"/>
    <property type="molecule type" value="Genomic_DNA"/>
</dbReference>
<keyword evidence="4" id="KW-0175">Coiled coil</keyword>
<dbReference type="Pfam" id="PF01991">
    <property type="entry name" value="vATP-synt_E"/>
    <property type="match status" value="1"/>
</dbReference>
<evidence type="ECO:0000256" key="4">
    <source>
        <dbReference type="SAM" id="Coils"/>
    </source>
</evidence>
<feature type="coiled-coil region" evidence="4">
    <location>
        <begin position="23"/>
        <end position="62"/>
    </location>
</feature>
<dbReference type="GO" id="GO:0046961">
    <property type="term" value="F:proton-transporting ATPase activity, rotational mechanism"/>
    <property type="evidence" value="ECO:0007669"/>
    <property type="project" value="InterPro"/>
</dbReference>
<comment type="similarity">
    <text evidence="1">Belongs to the V-ATPase E subunit family.</text>
</comment>
<accession>A0A7G9GF38</accession>
<evidence type="ECO:0000313" key="6">
    <source>
        <dbReference type="Proteomes" id="UP000515860"/>
    </source>
</evidence>
<dbReference type="RefSeq" id="WP_249329215.1">
    <property type="nucleotide sequence ID" value="NZ_CP060635.1"/>
</dbReference>
<dbReference type="Gene3D" id="1.20.5.620">
    <property type="entry name" value="F1F0 ATP synthase subunit B, membrane domain"/>
    <property type="match status" value="1"/>
</dbReference>
<organism evidence="5 6">
    <name type="scientific">Wansuia hejianensis</name>
    <dbReference type="NCBI Taxonomy" id="2763667"/>
    <lineage>
        <taxon>Bacteria</taxon>
        <taxon>Bacillati</taxon>
        <taxon>Bacillota</taxon>
        <taxon>Clostridia</taxon>
        <taxon>Lachnospirales</taxon>
        <taxon>Lachnospiraceae</taxon>
        <taxon>Wansuia</taxon>
    </lineage>
</organism>
<evidence type="ECO:0000256" key="3">
    <source>
        <dbReference type="ARBA" id="ARBA00023065"/>
    </source>
</evidence>
<dbReference type="AlphaFoldDB" id="A0A7G9GF38"/>
<evidence type="ECO:0000256" key="2">
    <source>
        <dbReference type="ARBA" id="ARBA00022448"/>
    </source>
</evidence>